<dbReference type="Pfam" id="PF08496">
    <property type="entry name" value="Peptidase_S49_N"/>
    <property type="match status" value="1"/>
</dbReference>
<dbReference type="InterPro" id="IPR013703">
    <property type="entry name" value="Peptidase_S49_N_proteobac"/>
</dbReference>
<dbReference type="PANTHER" id="PTHR42987">
    <property type="entry name" value="PEPTIDASE S49"/>
    <property type="match status" value="1"/>
</dbReference>
<evidence type="ECO:0000256" key="2">
    <source>
        <dbReference type="ARBA" id="ARBA00008683"/>
    </source>
</evidence>
<dbReference type="Proteomes" id="UP000028252">
    <property type="component" value="Unassembled WGS sequence"/>
</dbReference>
<dbReference type="GO" id="GO:0006508">
    <property type="term" value="P:proteolysis"/>
    <property type="evidence" value="ECO:0007669"/>
    <property type="project" value="UniProtKB-KW"/>
</dbReference>
<evidence type="ECO:0000256" key="3">
    <source>
        <dbReference type="ARBA" id="ARBA00022475"/>
    </source>
</evidence>
<organism evidence="14 15">
    <name type="scientific">Marinobacterium lacunae</name>
    <dbReference type="NCBI Taxonomy" id="1232683"/>
    <lineage>
        <taxon>Bacteria</taxon>
        <taxon>Pseudomonadati</taxon>
        <taxon>Pseudomonadota</taxon>
        <taxon>Gammaproteobacteria</taxon>
        <taxon>Oceanospirillales</taxon>
        <taxon>Oceanospirillaceae</taxon>
        <taxon>Marinobacterium</taxon>
    </lineage>
</organism>
<proteinExistence type="inferred from homology"/>
<dbReference type="PATRIC" id="fig|1232683.4.peg.3622"/>
<dbReference type="Pfam" id="PF01343">
    <property type="entry name" value="Peptidase_S49"/>
    <property type="match status" value="1"/>
</dbReference>
<dbReference type="eggNOG" id="COG0616">
    <property type="taxonomic scope" value="Bacteria"/>
</dbReference>
<evidence type="ECO:0000256" key="9">
    <source>
        <dbReference type="ARBA" id="ARBA00023136"/>
    </source>
</evidence>
<dbReference type="CDD" id="cd07023">
    <property type="entry name" value="S49_Sppa_N_C"/>
    <property type="match status" value="1"/>
</dbReference>
<sequence length="354" mass="40309">MTEFLADYGLFLAKTLTVIIGILLVLSGVGSVVARRKEGRDGHVEVKNLNQHLEEMQQDIEDEVLDEERLKQLHKEQKKQDKLEAKERKKALKRGEEPAPERKRIFVLDFDGDLHASQVDWLREEISAVLTLARKEDEVVVRLESGGGLVHGYGLAASQLERIRKRDIPLTICVDKVAASGGYMMACIGNKLIAAPFALVGSIGVVAQLPNFHRMLKKHDVDYEVYTAGEYKRTLTLFGENTEHGRKKFIEELEDTHGLFKEFVSEYRPELDLEKVATGEVWFGRRALEVGLIDGLGTSDDYLFEACENADVYQVRYELKKGLQERLSELTVQVADRTVNRLSQKLYNSRFWSR</sequence>
<dbReference type="Gene3D" id="3.90.226.10">
    <property type="entry name" value="2-enoyl-CoA Hydratase, Chain A, domain 1"/>
    <property type="match status" value="1"/>
</dbReference>
<evidence type="ECO:0000259" key="13">
    <source>
        <dbReference type="Pfam" id="PF08496"/>
    </source>
</evidence>
<dbReference type="EC" id="3.4.21.-" evidence="14"/>
<dbReference type="InterPro" id="IPR047272">
    <property type="entry name" value="S49_SppA_C"/>
</dbReference>
<name>A0A081FU15_9GAMM</name>
<dbReference type="AlphaFoldDB" id="A0A081FU15"/>
<keyword evidence="8 11" id="KW-1133">Transmembrane helix</keyword>
<evidence type="ECO:0000256" key="11">
    <source>
        <dbReference type="SAM" id="Phobius"/>
    </source>
</evidence>
<comment type="subcellular location">
    <subcellularLocation>
        <location evidence="1">Cell membrane</location>
    </subcellularLocation>
</comment>
<dbReference type="InterPro" id="IPR002142">
    <property type="entry name" value="Peptidase_S49"/>
</dbReference>
<dbReference type="GO" id="GO:0005886">
    <property type="term" value="C:plasma membrane"/>
    <property type="evidence" value="ECO:0007669"/>
    <property type="project" value="UniProtKB-SubCell"/>
</dbReference>
<dbReference type="STRING" id="1232683.ADIMK_3681"/>
<evidence type="ECO:0000256" key="6">
    <source>
        <dbReference type="ARBA" id="ARBA00022801"/>
    </source>
</evidence>
<comment type="similarity">
    <text evidence="2">Belongs to the peptidase S49 family.</text>
</comment>
<evidence type="ECO:0000256" key="4">
    <source>
        <dbReference type="ARBA" id="ARBA00022670"/>
    </source>
</evidence>
<evidence type="ECO:0000256" key="5">
    <source>
        <dbReference type="ARBA" id="ARBA00022692"/>
    </source>
</evidence>
<dbReference type="NCBIfam" id="NF008745">
    <property type="entry name" value="PRK11778.1"/>
    <property type="match status" value="1"/>
</dbReference>
<feature type="transmembrane region" description="Helical" evidence="11">
    <location>
        <begin position="12"/>
        <end position="34"/>
    </location>
</feature>
<keyword evidence="4 14" id="KW-0645">Protease</keyword>
<feature type="domain" description="Peptidase S49" evidence="12">
    <location>
        <begin position="164"/>
        <end position="312"/>
    </location>
</feature>
<evidence type="ECO:0000256" key="1">
    <source>
        <dbReference type="ARBA" id="ARBA00004236"/>
    </source>
</evidence>
<dbReference type="PANTHER" id="PTHR42987:SF4">
    <property type="entry name" value="PROTEASE SOHB-RELATED"/>
    <property type="match status" value="1"/>
</dbReference>
<dbReference type="InterPro" id="IPR029045">
    <property type="entry name" value="ClpP/crotonase-like_dom_sf"/>
</dbReference>
<keyword evidence="5 11" id="KW-0812">Transmembrane</keyword>
<dbReference type="OrthoDB" id="5614232at2"/>
<evidence type="ECO:0000256" key="10">
    <source>
        <dbReference type="SAM" id="MobiDB-lite"/>
    </source>
</evidence>
<dbReference type="RefSeq" id="WP_036191202.1">
    <property type="nucleotide sequence ID" value="NZ_JMQN01000057.1"/>
</dbReference>
<keyword evidence="7" id="KW-0720">Serine protease</keyword>
<evidence type="ECO:0000256" key="7">
    <source>
        <dbReference type="ARBA" id="ARBA00022825"/>
    </source>
</evidence>
<gene>
    <name evidence="14" type="ORF">ADIMK_3681</name>
</gene>
<comment type="caution">
    <text evidence="14">The sequence shown here is derived from an EMBL/GenBank/DDBJ whole genome shotgun (WGS) entry which is preliminary data.</text>
</comment>
<keyword evidence="3" id="KW-1003">Cell membrane</keyword>
<evidence type="ECO:0000313" key="15">
    <source>
        <dbReference type="Proteomes" id="UP000028252"/>
    </source>
</evidence>
<dbReference type="Gene3D" id="6.20.330.10">
    <property type="match status" value="1"/>
</dbReference>
<dbReference type="EMBL" id="JMQN01000057">
    <property type="protein sequence ID" value="KEA62020.1"/>
    <property type="molecule type" value="Genomic_DNA"/>
</dbReference>
<feature type="region of interest" description="Disordered" evidence="10">
    <location>
        <begin position="76"/>
        <end position="97"/>
    </location>
</feature>
<keyword evidence="9 11" id="KW-0472">Membrane</keyword>
<feature type="transmembrane region" description="Helical" evidence="11">
    <location>
        <begin position="192"/>
        <end position="209"/>
    </location>
</feature>
<keyword evidence="15" id="KW-1185">Reference proteome</keyword>
<dbReference type="SUPFAM" id="SSF52096">
    <property type="entry name" value="ClpP/crotonase"/>
    <property type="match status" value="1"/>
</dbReference>
<reference evidence="14 15" key="1">
    <citation type="submission" date="2014-04" db="EMBL/GenBank/DDBJ databases">
        <title>Marinobacterium kochiensis sp. nov., isolated from sediment sample collected from Kochi backwaters in Kerala, India.</title>
        <authorList>
            <person name="Singh A."/>
            <person name="Pinnaka A.K."/>
        </authorList>
    </citation>
    <scope>NUCLEOTIDE SEQUENCE [LARGE SCALE GENOMIC DNA]</scope>
    <source>
        <strain evidence="14 15">AK27</strain>
    </source>
</reference>
<evidence type="ECO:0000259" key="12">
    <source>
        <dbReference type="Pfam" id="PF01343"/>
    </source>
</evidence>
<evidence type="ECO:0000313" key="14">
    <source>
        <dbReference type="EMBL" id="KEA62020.1"/>
    </source>
</evidence>
<dbReference type="GO" id="GO:0004252">
    <property type="term" value="F:serine-type endopeptidase activity"/>
    <property type="evidence" value="ECO:0007669"/>
    <property type="project" value="InterPro"/>
</dbReference>
<evidence type="ECO:0000256" key="8">
    <source>
        <dbReference type="ARBA" id="ARBA00022989"/>
    </source>
</evidence>
<accession>A0A081FU15</accession>
<protein>
    <submittedName>
        <fullName evidence="14">Putative protease sohB</fullName>
        <ecNumber evidence="14">3.4.21.-</ecNumber>
    </submittedName>
</protein>
<feature type="domain" description="Peptidase S49 N-terminal proteobacteria" evidence="13">
    <location>
        <begin position="3"/>
        <end position="160"/>
    </location>
</feature>
<keyword evidence="6 14" id="KW-0378">Hydrolase</keyword>